<dbReference type="Proteomes" id="UP000637628">
    <property type="component" value="Unassembled WGS sequence"/>
</dbReference>
<evidence type="ECO:0000256" key="1">
    <source>
        <dbReference type="SAM" id="Phobius"/>
    </source>
</evidence>
<name>A0ABQ3YVE9_9ACTN</name>
<keyword evidence="1" id="KW-0472">Membrane</keyword>
<protein>
    <submittedName>
        <fullName evidence="2">Uncharacterized protein</fullName>
    </submittedName>
</protein>
<evidence type="ECO:0000313" key="2">
    <source>
        <dbReference type="EMBL" id="GIE01538.1"/>
    </source>
</evidence>
<organism evidence="2 3">
    <name type="scientific">Paractinoplanes durhamensis</name>
    <dbReference type="NCBI Taxonomy" id="113563"/>
    <lineage>
        <taxon>Bacteria</taxon>
        <taxon>Bacillati</taxon>
        <taxon>Actinomycetota</taxon>
        <taxon>Actinomycetes</taxon>
        <taxon>Micromonosporales</taxon>
        <taxon>Micromonosporaceae</taxon>
        <taxon>Paractinoplanes</taxon>
    </lineage>
</organism>
<dbReference type="RefSeq" id="WP_203727247.1">
    <property type="nucleotide sequence ID" value="NZ_BAAATX010000017.1"/>
</dbReference>
<comment type="caution">
    <text evidence="2">The sequence shown here is derived from an EMBL/GenBank/DDBJ whole genome shotgun (WGS) entry which is preliminary data.</text>
</comment>
<gene>
    <name evidence="2" type="ORF">Adu01nite_28880</name>
</gene>
<reference evidence="2 3" key="1">
    <citation type="submission" date="2021-01" db="EMBL/GenBank/DDBJ databases">
        <title>Whole genome shotgun sequence of Actinoplanes durhamensis NBRC 14914.</title>
        <authorList>
            <person name="Komaki H."/>
            <person name="Tamura T."/>
        </authorList>
    </citation>
    <scope>NUCLEOTIDE SEQUENCE [LARGE SCALE GENOMIC DNA]</scope>
    <source>
        <strain evidence="2 3">NBRC 14914</strain>
    </source>
</reference>
<proteinExistence type="predicted"/>
<evidence type="ECO:0000313" key="3">
    <source>
        <dbReference type="Proteomes" id="UP000637628"/>
    </source>
</evidence>
<feature type="transmembrane region" description="Helical" evidence="1">
    <location>
        <begin position="21"/>
        <end position="46"/>
    </location>
</feature>
<dbReference type="EMBL" id="BOML01000022">
    <property type="protein sequence ID" value="GIE01538.1"/>
    <property type="molecule type" value="Genomic_DNA"/>
</dbReference>
<feature type="transmembrane region" description="Helical" evidence="1">
    <location>
        <begin position="52"/>
        <end position="71"/>
    </location>
</feature>
<feature type="transmembrane region" description="Helical" evidence="1">
    <location>
        <begin position="104"/>
        <end position="123"/>
    </location>
</feature>
<sequence>MTAPQVHQLPPAVTAGLRGKLRLAVVSAALLAVLFAAGAAAGLLIAPHVAGLGILLAAAYLTGLLLALGVWSAARRGRRAVGPEGIGLADGRRARSVAHRYTRLSRIAAALTAVAAIVLAFTLGDVSLLFIGVLSAFPLLSLASVAHGVTHRLARNLP</sequence>
<accession>A0ABQ3YVE9</accession>
<keyword evidence="1" id="KW-1133">Transmembrane helix</keyword>
<feature type="transmembrane region" description="Helical" evidence="1">
    <location>
        <begin position="129"/>
        <end position="149"/>
    </location>
</feature>
<keyword evidence="3" id="KW-1185">Reference proteome</keyword>
<keyword evidence="1" id="KW-0812">Transmembrane</keyword>